<dbReference type="EMBL" id="CXST01000001">
    <property type="protein sequence ID" value="CTQ42101.1"/>
    <property type="molecule type" value="Genomic_DNA"/>
</dbReference>
<dbReference type="Pfam" id="PF02624">
    <property type="entry name" value="YcaO"/>
    <property type="match status" value="1"/>
</dbReference>
<dbReference type="Gene3D" id="3.30.160.660">
    <property type="match status" value="1"/>
</dbReference>
<evidence type="ECO:0000313" key="3">
    <source>
        <dbReference type="Proteomes" id="UP000048926"/>
    </source>
</evidence>
<dbReference type="AlphaFoldDB" id="A0A0M6XW80"/>
<dbReference type="Proteomes" id="UP000048926">
    <property type="component" value="Unassembled WGS sequence"/>
</dbReference>
<gene>
    <name evidence="2" type="ORF">LAL4801_00524</name>
</gene>
<sequence length="457" mass="50329">MIVESGFADDVLADLSRLGLIAVEPGVEGDRVRLLEPDLRLFLKLLSSFSPRLVPMTRPGCPVHFCTGLLKSSEPDAKEVPAAGAPIPAGGQGDIVSTAAISCIGELSERLTLCSIGISDNRIFNYDKKQPQVDFGRLLGLSEAQASVALGRLRLGWDLSRVNSSDWSSLSDRRVRLRNLQTDEEAQCLSLGILFNEADEVTGLRLPFASSVGCAVWHDLEGARARALLELVERDAVAQAWYNRLGITSLPEGYVREMLPPDLVQYLDDQPREWELLHVDTDLPVQVVICVSHDVYGRGSAFGSSAGWDTAQACTSAIQEMLQSENALSLMDKSYPASHGAKEALRSLPRQLAYARERVIFEDLPLQGAVATRPEVLEKTSTFESLLQGCFDREISLWEFDATRQDLAIPCIKLLSPELCSWEPRFGKKRLFDGVVERGLRDIPASEAEFAARPFPF</sequence>
<reference evidence="3" key="1">
    <citation type="submission" date="2015-07" db="EMBL/GenBank/DDBJ databases">
        <authorList>
            <person name="Rodrigo-Torres Lidia"/>
            <person name="Arahal R.David."/>
        </authorList>
    </citation>
    <scope>NUCLEOTIDE SEQUENCE [LARGE SCALE GENOMIC DNA]</scope>
    <source>
        <strain evidence="3">CECT 4801</strain>
    </source>
</reference>
<name>A0A0M6XW80_9HYPH</name>
<proteinExistence type="predicted"/>
<organism evidence="2 3">
    <name type="scientific">Roseibium aggregatum</name>
    <dbReference type="NCBI Taxonomy" id="187304"/>
    <lineage>
        <taxon>Bacteria</taxon>
        <taxon>Pseudomonadati</taxon>
        <taxon>Pseudomonadota</taxon>
        <taxon>Alphaproteobacteria</taxon>
        <taxon>Hyphomicrobiales</taxon>
        <taxon>Stappiaceae</taxon>
        <taxon>Roseibium</taxon>
    </lineage>
</organism>
<evidence type="ECO:0000313" key="2">
    <source>
        <dbReference type="EMBL" id="CTQ42101.1"/>
    </source>
</evidence>
<dbReference type="PANTHER" id="PTHR37809">
    <property type="entry name" value="RIBOSOMAL PROTEIN S12 METHYLTHIOTRANSFERASE ACCESSORY FACTOR YCAO"/>
    <property type="match status" value="1"/>
</dbReference>
<dbReference type="RefSeq" id="WP_055654050.1">
    <property type="nucleotide sequence ID" value="NZ_CXST01000001.1"/>
</dbReference>
<dbReference type="Gene3D" id="3.30.40.250">
    <property type="match status" value="1"/>
</dbReference>
<dbReference type="STRING" id="187304.B0E33_27470"/>
<dbReference type="PROSITE" id="PS51664">
    <property type="entry name" value="YCAO"/>
    <property type="match status" value="1"/>
</dbReference>
<dbReference type="PANTHER" id="PTHR37809:SF1">
    <property type="entry name" value="RIBOSOMAL PROTEIN S12 METHYLTHIOTRANSFERASE ACCESSORY FACTOR YCAO"/>
    <property type="match status" value="1"/>
</dbReference>
<keyword evidence="3" id="KW-1185">Reference proteome</keyword>
<dbReference type="Gene3D" id="3.30.1330.230">
    <property type="match status" value="1"/>
</dbReference>
<feature type="domain" description="YcaO" evidence="1">
    <location>
        <begin position="91"/>
        <end position="457"/>
    </location>
</feature>
<dbReference type="InterPro" id="IPR003776">
    <property type="entry name" value="YcaO-like_dom"/>
</dbReference>
<protein>
    <submittedName>
        <fullName evidence="2">Bacteriocin biosynthesis docking scaffold, SagD family</fullName>
    </submittedName>
</protein>
<evidence type="ECO:0000259" key="1">
    <source>
        <dbReference type="PROSITE" id="PS51664"/>
    </source>
</evidence>
<accession>A0A0M6XW80</accession>
<dbReference type="OrthoDB" id="2379922at2"/>